<feature type="compositionally biased region" description="Polar residues" evidence="2">
    <location>
        <begin position="324"/>
        <end position="337"/>
    </location>
</feature>
<dbReference type="InterPro" id="IPR004682">
    <property type="entry name" value="TRAP_DctP"/>
</dbReference>
<dbReference type="Gene3D" id="3.40.190.170">
    <property type="entry name" value="Bacterial extracellular solute-binding protein, family 7"/>
    <property type="match status" value="1"/>
</dbReference>
<dbReference type="CDD" id="cd13671">
    <property type="entry name" value="PBP2_TRAP_SBP_like_3"/>
    <property type="match status" value="1"/>
</dbReference>
<feature type="region of interest" description="Disordered" evidence="2">
    <location>
        <begin position="323"/>
        <end position="348"/>
    </location>
</feature>
<dbReference type="PANTHER" id="PTHR33376">
    <property type="match status" value="1"/>
</dbReference>
<dbReference type="NCBIfam" id="TIGR00787">
    <property type="entry name" value="dctP"/>
    <property type="match status" value="1"/>
</dbReference>
<sequence length="348" mass="39191">MNKQIIVSLLVLMIFAGGCGLKSDVRVLKLGHSLDTKHSVHIAMEFMATRVDELSDGKLKIDIYPNGVLGSERESLELLQLGSLDITKVSAAALEGFVEEYKVFGLPYIFADQQHAFSVMDGPLGKEILSKGKKYWLQGLCFYDAGARSFYTSRPIRKPEDLSGLKMRVMPSITSFAMIRAMGGSPTPISWGELYTALQGKVVDGAENNPPSFYLSHHYEVCDYYTLNEHTRIPDVLLMSTHALKKMNEQEKEWLMQAVRESVVVQRKEWMKSEKEALEALEKEGVEIIIPDKQPFRDAVQSVYDLYKDNEELSALIERIRAAENQTPATRDSSSVAEENEEKSQNLN</sequence>
<dbReference type="Proteomes" id="UP000252733">
    <property type="component" value="Unassembled WGS sequence"/>
</dbReference>
<dbReference type="GO" id="GO:0030288">
    <property type="term" value="C:outer membrane-bounded periplasmic space"/>
    <property type="evidence" value="ECO:0007669"/>
    <property type="project" value="InterPro"/>
</dbReference>
<protein>
    <submittedName>
        <fullName evidence="3">Tripartite ATP-independent transporter DctP family solute receptor</fullName>
    </submittedName>
</protein>
<dbReference type="InterPro" id="IPR018389">
    <property type="entry name" value="DctP_fam"/>
</dbReference>
<evidence type="ECO:0000256" key="2">
    <source>
        <dbReference type="SAM" id="MobiDB-lite"/>
    </source>
</evidence>
<dbReference type="InterPro" id="IPR038404">
    <property type="entry name" value="TRAP_DctP_sf"/>
</dbReference>
<name>A0A2T0XFV2_9BACT</name>
<dbReference type="PIRSF" id="PIRSF006470">
    <property type="entry name" value="DctB"/>
    <property type="match status" value="1"/>
</dbReference>
<dbReference type="GO" id="GO:0055085">
    <property type="term" value="P:transmembrane transport"/>
    <property type="evidence" value="ECO:0007669"/>
    <property type="project" value="InterPro"/>
</dbReference>
<dbReference type="STRING" id="1168289.GCA_000259075_03020"/>
<dbReference type="GO" id="GO:0030246">
    <property type="term" value="F:carbohydrate binding"/>
    <property type="evidence" value="ECO:0007669"/>
    <property type="project" value="TreeGrafter"/>
</dbReference>
<proteinExistence type="predicted"/>
<dbReference type="EMBL" id="QPIZ01000015">
    <property type="protein sequence ID" value="RCW32496.1"/>
    <property type="molecule type" value="Genomic_DNA"/>
</dbReference>
<reference evidence="3 4" key="1">
    <citation type="submission" date="2018-07" db="EMBL/GenBank/DDBJ databases">
        <title>Freshwater and sediment microbial communities from various areas in North America, analyzing microbe dynamics in response to fracking.</title>
        <authorList>
            <person name="Lamendella R."/>
        </authorList>
    </citation>
    <scope>NUCLEOTIDE SEQUENCE [LARGE SCALE GENOMIC DNA]</scope>
    <source>
        <strain evidence="3 4">160A</strain>
    </source>
</reference>
<dbReference type="Pfam" id="PF03480">
    <property type="entry name" value="DctP"/>
    <property type="match status" value="1"/>
</dbReference>
<comment type="caution">
    <text evidence="3">The sequence shown here is derived from an EMBL/GenBank/DDBJ whole genome shotgun (WGS) entry which is preliminary data.</text>
</comment>
<evidence type="ECO:0000313" key="3">
    <source>
        <dbReference type="EMBL" id="RCW32496.1"/>
    </source>
</evidence>
<accession>A0A2T0XFV2</accession>
<gene>
    <name evidence="3" type="ORF">DFO77_11541</name>
</gene>
<evidence type="ECO:0000256" key="1">
    <source>
        <dbReference type="ARBA" id="ARBA00022729"/>
    </source>
</evidence>
<keyword evidence="4" id="KW-1185">Reference proteome</keyword>
<evidence type="ECO:0000313" key="4">
    <source>
        <dbReference type="Proteomes" id="UP000252733"/>
    </source>
</evidence>
<organism evidence="3 4">
    <name type="scientific">Marinilabilia salmonicolor</name>
    <dbReference type="NCBI Taxonomy" id="989"/>
    <lineage>
        <taxon>Bacteria</taxon>
        <taxon>Pseudomonadati</taxon>
        <taxon>Bacteroidota</taxon>
        <taxon>Bacteroidia</taxon>
        <taxon>Marinilabiliales</taxon>
        <taxon>Marinilabiliaceae</taxon>
        <taxon>Marinilabilia</taxon>
    </lineage>
</organism>
<dbReference type="NCBIfam" id="NF037995">
    <property type="entry name" value="TRAP_S1"/>
    <property type="match status" value="1"/>
</dbReference>
<dbReference type="PROSITE" id="PS51257">
    <property type="entry name" value="PROKAR_LIPOPROTEIN"/>
    <property type="match status" value="1"/>
</dbReference>
<dbReference type="AlphaFoldDB" id="A0A2T0XFV2"/>
<keyword evidence="3" id="KW-0675">Receptor</keyword>
<keyword evidence="1" id="KW-0732">Signal</keyword>
<dbReference type="PANTHER" id="PTHR33376:SF2">
    <property type="entry name" value="DICARBOXYLATE-BINDING PERIPLASMIC PROTEIN"/>
    <property type="match status" value="1"/>
</dbReference>